<comment type="caution">
    <text evidence="4">The sequence shown here is derived from an EMBL/GenBank/DDBJ whole genome shotgun (WGS) entry which is preliminary data.</text>
</comment>
<dbReference type="EMBL" id="QXFT01001186">
    <property type="protein sequence ID" value="KAE9326079.1"/>
    <property type="molecule type" value="Genomic_DNA"/>
</dbReference>
<protein>
    <recommendedName>
        <fullName evidence="1">HAT C-terminal dimerisation domain-containing protein</fullName>
    </recommendedName>
</protein>
<dbReference type="AlphaFoldDB" id="A0A6A4EHD1"/>
<dbReference type="GO" id="GO:0046983">
    <property type="term" value="F:protein dimerization activity"/>
    <property type="evidence" value="ECO:0007669"/>
    <property type="project" value="InterPro"/>
</dbReference>
<name>A0A6A4EHD1_9STRA</name>
<dbReference type="EMBL" id="QXFU01001193">
    <property type="protein sequence ID" value="KAE9008188.1"/>
    <property type="molecule type" value="Genomic_DNA"/>
</dbReference>
<dbReference type="Proteomes" id="UP000434957">
    <property type="component" value="Unassembled WGS sequence"/>
</dbReference>
<evidence type="ECO:0000313" key="4">
    <source>
        <dbReference type="EMBL" id="KAE9326079.1"/>
    </source>
</evidence>
<evidence type="ECO:0000313" key="2">
    <source>
        <dbReference type="EMBL" id="KAE9008188.1"/>
    </source>
</evidence>
<dbReference type="Pfam" id="PF05699">
    <property type="entry name" value="Dimer_Tnp_hAT"/>
    <property type="match status" value="1"/>
</dbReference>
<proteinExistence type="predicted"/>
<keyword evidence="6" id="KW-1185">Reference proteome</keyword>
<dbReference type="Proteomes" id="UP000435112">
    <property type="component" value="Unassembled WGS sequence"/>
</dbReference>
<evidence type="ECO:0000313" key="6">
    <source>
        <dbReference type="Proteomes" id="UP000434957"/>
    </source>
</evidence>
<dbReference type="InterPro" id="IPR012337">
    <property type="entry name" value="RNaseH-like_sf"/>
</dbReference>
<dbReference type="InterPro" id="IPR008906">
    <property type="entry name" value="HATC_C_dom"/>
</dbReference>
<dbReference type="EMBL" id="QXFV01001182">
    <property type="protein sequence ID" value="KAE9012770.1"/>
    <property type="molecule type" value="Genomic_DNA"/>
</dbReference>
<dbReference type="SUPFAM" id="SSF53098">
    <property type="entry name" value="Ribonuclease H-like"/>
    <property type="match status" value="1"/>
</dbReference>
<evidence type="ECO:0000313" key="5">
    <source>
        <dbReference type="Proteomes" id="UP000429607"/>
    </source>
</evidence>
<gene>
    <name evidence="3" type="ORF">PR001_g15583</name>
    <name evidence="2" type="ORF">PR002_g15986</name>
    <name evidence="4" type="ORF">PR003_g16324</name>
</gene>
<evidence type="ECO:0000313" key="3">
    <source>
        <dbReference type="EMBL" id="KAE9012770.1"/>
    </source>
</evidence>
<dbReference type="Proteomes" id="UP000429607">
    <property type="component" value="Unassembled WGS sequence"/>
</dbReference>
<accession>A0A6A4EHD1</accession>
<feature type="domain" description="HAT C-terminal dimerisation" evidence="1">
    <location>
        <begin position="7"/>
        <end position="56"/>
    </location>
</feature>
<dbReference type="OrthoDB" id="1607513at2759"/>
<sequence>MPDTTSLLYVARSVLCIPAASAMSESNFSSAGTVLCKTRNALNPSMLNDLLTVRSNADLI</sequence>
<organism evidence="4 6">
    <name type="scientific">Phytophthora rubi</name>
    <dbReference type="NCBI Taxonomy" id="129364"/>
    <lineage>
        <taxon>Eukaryota</taxon>
        <taxon>Sar</taxon>
        <taxon>Stramenopiles</taxon>
        <taxon>Oomycota</taxon>
        <taxon>Peronosporomycetes</taxon>
        <taxon>Peronosporales</taxon>
        <taxon>Peronosporaceae</taxon>
        <taxon>Phytophthora</taxon>
    </lineage>
</organism>
<evidence type="ECO:0000259" key="1">
    <source>
        <dbReference type="Pfam" id="PF05699"/>
    </source>
</evidence>
<evidence type="ECO:0000313" key="7">
    <source>
        <dbReference type="Proteomes" id="UP000435112"/>
    </source>
</evidence>
<reference evidence="4 6" key="1">
    <citation type="submission" date="2018-08" db="EMBL/GenBank/DDBJ databases">
        <title>Genomic investigation of the strawberry pathogen Phytophthora fragariae indicates pathogenicity is determined by transcriptional variation in three key races.</title>
        <authorList>
            <person name="Adams T.M."/>
            <person name="Armitage A.D."/>
            <person name="Sobczyk M.K."/>
            <person name="Bates H.J."/>
            <person name="Dunwell J.M."/>
            <person name="Nellist C.F."/>
            <person name="Harrison R.J."/>
        </authorList>
    </citation>
    <scope>NUCLEOTIDE SEQUENCE [LARGE SCALE GENOMIC DNA]</scope>
    <source>
        <strain evidence="3 5">SCRP249</strain>
        <strain evidence="2 7">SCRP324</strain>
        <strain evidence="4 6">SCRP333</strain>
    </source>
</reference>